<dbReference type="NCBIfam" id="TIGR00177">
    <property type="entry name" value="molyb_syn"/>
    <property type="match status" value="1"/>
</dbReference>
<dbReference type="InterPro" id="IPR041424">
    <property type="entry name" value="CinA_KH"/>
</dbReference>
<dbReference type="EMBL" id="DXFB01000126">
    <property type="protein sequence ID" value="HIX45494.1"/>
    <property type="molecule type" value="Genomic_DNA"/>
</dbReference>
<dbReference type="CDD" id="cd00885">
    <property type="entry name" value="cinA"/>
    <property type="match status" value="1"/>
</dbReference>
<evidence type="ECO:0000313" key="4">
    <source>
        <dbReference type="Proteomes" id="UP000824246"/>
    </source>
</evidence>
<dbReference type="PANTHER" id="PTHR13939:SF0">
    <property type="entry name" value="NMN AMIDOHYDROLASE-LIKE PROTEIN YFAY"/>
    <property type="match status" value="1"/>
</dbReference>
<dbReference type="Pfam" id="PF18146">
    <property type="entry name" value="CinA_KH"/>
    <property type="match status" value="1"/>
</dbReference>
<dbReference type="SUPFAM" id="SSF53218">
    <property type="entry name" value="Molybdenum cofactor biosynthesis proteins"/>
    <property type="match status" value="1"/>
</dbReference>
<reference evidence="3" key="2">
    <citation type="submission" date="2021-04" db="EMBL/GenBank/DDBJ databases">
        <authorList>
            <person name="Gilroy R."/>
        </authorList>
    </citation>
    <scope>NUCLEOTIDE SEQUENCE</scope>
    <source>
        <strain evidence="3">ChiHjej12B11-16260</strain>
    </source>
</reference>
<dbReference type="NCBIfam" id="TIGR00199">
    <property type="entry name" value="PncC_domain"/>
    <property type="match status" value="1"/>
</dbReference>
<dbReference type="Gene3D" id="3.40.980.10">
    <property type="entry name" value="MoaB/Mog-like domain"/>
    <property type="match status" value="1"/>
</dbReference>
<name>A0A9D1VR40_9BACT</name>
<dbReference type="AlphaFoldDB" id="A0A9D1VR40"/>
<dbReference type="PIRSF" id="PIRSF006728">
    <property type="entry name" value="CinA"/>
    <property type="match status" value="1"/>
</dbReference>
<evidence type="ECO:0000256" key="1">
    <source>
        <dbReference type="HAMAP-Rule" id="MF_00226"/>
    </source>
</evidence>
<comment type="similarity">
    <text evidence="1">Belongs to the CinA family.</text>
</comment>
<reference evidence="3" key="1">
    <citation type="journal article" date="2021" name="PeerJ">
        <title>Extensive microbial diversity within the chicken gut microbiome revealed by metagenomics and culture.</title>
        <authorList>
            <person name="Gilroy R."/>
            <person name="Ravi A."/>
            <person name="Getino M."/>
            <person name="Pursley I."/>
            <person name="Horton D.L."/>
            <person name="Alikhan N.F."/>
            <person name="Baker D."/>
            <person name="Gharbi K."/>
            <person name="Hall N."/>
            <person name="Watson M."/>
            <person name="Adriaenssens E.M."/>
            <person name="Foster-Nyarko E."/>
            <person name="Jarju S."/>
            <person name="Secka A."/>
            <person name="Antonio M."/>
            <person name="Oren A."/>
            <person name="Chaudhuri R.R."/>
            <person name="La Ragione R."/>
            <person name="Hildebrand F."/>
            <person name="Pallen M.J."/>
        </authorList>
    </citation>
    <scope>NUCLEOTIDE SEQUENCE</scope>
    <source>
        <strain evidence="3">ChiHjej12B11-16260</strain>
    </source>
</reference>
<dbReference type="Proteomes" id="UP000824246">
    <property type="component" value="Unassembled WGS sequence"/>
</dbReference>
<dbReference type="Pfam" id="PF00994">
    <property type="entry name" value="MoCF_biosynth"/>
    <property type="match status" value="1"/>
</dbReference>
<organism evidence="3 4">
    <name type="scientific">Candidatus Barnesiella excrementipullorum</name>
    <dbReference type="NCBI Taxonomy" id="2838479"/>
    <lineage>
        <taxon>Bacteria</taxon>
        <taxon>Pseudomonadati</taxon>
        <taxon>Bacteroidota</taxon>
        <taxon>Bacteroidia</taxon>
        <taxon>Bacteroidales</taxon>
        <taxon>Barnesiellaceae</taxon>
        <taxon>Barnesiella</taxon>
    </lineage>
</organism>
<dbReference type="NCBIfam" id="NF001813">
    <property type="entry name" value="PRK00549.1"/>
    <property type="match status" value="1"/>
</dbReference>
<dbReference type="SUPFAM" id="SSF142433">
    <property type="entry name" value="CinA-like"/>
    <property type="match status" value="1"/>
</dbReference>
<dbReference type="InterPro" id="IPR001453">
    <property type="entry name" value="MoaB/Mog_dom"/>
</dbReference>
<dbReference type="InterPro" id="IPR008135">
    <property type="entry name" value="Competence-induced_CinA"/>
</dbReference>
<dbReference type="PANTHER" id="PTHR13939">
    <property type="entry name" value="NICOTINAMIDE-NUCLEOTIDE AMIDOHYDROLASE PNCC"/>
    <property type="match status" value="1"/>
</dbReference>
<dbReference type="InterPro" id="IPR036425">
    <property type="entry name" value="MoaB/Mog-like_dom_sf"/>
</dbReference>
<feature type="domain" description="MoaB/Mog" evidence="2">
    <location>
        <begin position="4"/>
        <end position="171"/>
    </location>
</feature>
<evidence type="ECO:0000313" key="3">
    <source>
        <dbReference type="EMBL" id="HIX45494.1"/>
    </source>
</evidence>
<dbReference type="Pfam" id="PF02464">
    <property type="entry name" value="CinA"/>
    <property type="match status" value="1"/>
</dbReference>
<dbReference type="InterPro" id="IPR050101">
    <property type="entry name" value="CinA"/>
</dbReference>
<proteinExistence type="inferred from homology"/>
<dbReference type="Gene3D" id="3.90.950.20">
    <property type="entry name" value="CinA-like"/>
    <property type="match status" value="1"/>
</dbReference>
<dbReference type="SMART" id="SM00852">
    <property type="entry name" value="MoCF_biosynth"/>
    <property type="match status" value="1"/>
</dbReference>
<dbReference type="InterPro" id="IPR008136">
    <property type="entry name" value="CinA_C"/>
</dbReference>
<accession>A0A9D1VR40</accession>
<dbReference type="HAMAP" id="MF_00226_B">
    <property type="entry name" value="CinA_B"/>
    <property type="match status" value="1"/>
</dbReference>
<sequence>MKTEIIVIGDELLIGQVIDTNSAWMAAELNHVGWDVCRVVTVRDEAHAITEAIESALSNVDAVLMTGGLGPTSDDITKLTLCRYFGGKMRFDESVYEQVERYFAGRGLKMNESTRHQADVPDVCTVIPNPVGTAPVMWFEKEGKVLVSMPGVPHEMRVAMKGEVIPRLRRHFGDHDTILHRTLLVYRNTESGLSERLQDFERQLPDCIKLAYLPTPGMVRLRLTARGNDEALLAPLVDAQTEKLHEILGNDIFADGDLTIAGALGMQLWQHQYTLATAESCTGGNIAHEITDVAGSSRYFTGSVVAYSNEIKQQVLHVPAEVLQQHGAVSQPTVELMARGVQQLMGTTCSIATSGIAGPDGGTPEKPVGTVWIAARCGDTTITERCQFSGSRHYVIERATQRALLMLIELINR</sequence>
<comment type="caution">
    <text evidence="3">The sequence shown here is derived from an EMBL/GenBank/DDBJ whole genome shotgun (WGS) entry which is preliminary data.</text>
</comment>
<evidence type="ECO:0000259" key="2">
    <source>
        <dbReference type="SMART" id="SM00852"/>
    </source>
</evidence>
<gene>
    <name evidence="3" type="ORF">H9982_04670</name>
</gene>
<dbReference type="InterPro" id="IPR036653">
    <property type="entry name" value="CinA-like_C"/>
</dbReference>
<dbReference type="NCBIfam" id="TIGR00200">
    <property type="entry name" value="cinA_nterm"/>
    <property type="match status" value="1"/>
</dbReference>
<protein>
    <recommendedName>
        <fullName evidence="1">CinA-like protein</fullName>
    </recommendedName>
</protein>